<gene>
    <name evidence="2" type="ORF">HNY73_005033</name>
</gene>
<keyword evidence="3" id="KW-1185">Reference proteome</keyword>
<dbReference type="AlphaFoldDB" id="A0A8T0FIA0"/>
<evidence type="ECO:0000256" key="1">
    <source>
        <dbReference type="SAM" id="MobiDB-lite"/>
    </source>
</evidence>
<proteinExistence type="predicted"/>
<feature type="region of interest" description="Disordered" evidence="1">
    <location>
        <begin position="386"/>
        <end position="483"/>
    </location>
</feature>
<feature type="compositionally biased region" description="Polar residues" evidence="1">
    <location>
        <begin position="448"/>
        <end position="464"/>
    </location>
</feature>
<comment type="caution">
    <text evidence="2">The sequence shown here is derived from an EMBL/GenBank/DDBJ whole genome shotgun (WGS) entry which is preliminary data.</text>
</comment>
<name>A0A8T0FIA0_ARGBR</name>
<feature type="compositionally biased region" description="Basic residues" evidence="1">
    <location>
        <begin position="420"/>
        <end position="429"/>
    </location>
</feature>
<dbReference type="EMBL" id="JABXBU010000011">
    <property type="protein sequence ID" value="KAF8789938.1"/>
    <property type="molecule type" value="Genomic_DNA"/>
</dbReference>
<feature type="compositionally biased region" description="Polar residues" evidence="1">
    <location>
        <begin position="386"/>
        <end position="410"/>
    </location>
</feature>
<sequence length="483" mass="53450">MRSGDLLIQTKSNKQADTLSKLTTLGSWPIKVSLHKTLNFSRAVVSEQSLVQHSDTELVEELRSQGVCAARRIHVRRHGRLIPTKHVVLTFETPVLPKFIRAGYLRCNIRPYIPNPLRCYQCQRYGHSRQSCRGKMVCEARQIVNDRMPKSGVSYSSLLKSKPENTNVGSTQTEELLTKIVCPPPLKKLQPLKADVTQTKKLPTKTDYYASKLATPEDTSSSCISPVAAVTLHTDPEACSNNKPTKELRKKLKSFGISNLLPSEDLLSINPSSSDLSEMDMEPSTQLDDVTAGKVKKKSQRNEQADTAAKFATTYHPQPLHYTDIKSTIQARKFVLDRTPKPGLSYSGAMKSTLKCTGSQTEITDIITMNTCSCKHLAQESVKINNFQKTENSRNQASTSTKNSPPLSQSKDSEFSLARFPKKKRKKAKSPSAKRSDTGIPPKPPDIPTTSDSVLSICPSTSDISDVEMDQHFPNKSPPGSHA</sequence>
<protein>
    <recommendedName>
        <fullName evidence="4">CCHC-type domain-containing protein</fullName>
    </recommendedName>
</protein>
<evidence type="ECO:0000313" key="3">
    <source>
        <dbReference type="Proteomes" id="UP000807504"/>
    </source>
</evidence>
<evidence type="ECO:0008006" key="4">
    <source>
        <dbReference type="Google" id="ProtNLM"/>
    </source>
</evidence>
<evidence type="ECO:0000313" key="2">
    <source>
        <dbReference type="EMBL" id="KAF8789938.1"/>
    </source>
</evidence>
<reference evidence="2" key="1">
    <citation type="journal article" date="2020" name="bioRxiv">
        <title>Chromosome-level reference genome of the European wasp spider Argiope bruennichi: a resource for studies on range expansion and evolutionary adaptation.</title>
        <authorList>
            <person name="Sheffer M.M."/>
            <person name="Hoppe A."/>
            <person name="Krehenwinkel H."/>
            <person name="Uhl G."/>
            <person name="Kuss A.W."/>
            <person name="Jensen L."/>
            <person name="Jensen C."/>
            <person name="Gillespie R.G."/>
            <person name="Hoff K.J."/>
            <person name="Prost S."/>
        </authorList>
    </citation>
    <scope>NUCLEOTIDE SEQUENCE</scope>
</reference>
<accession>A0A8T0FIA0</accession>
<reference evidence="2" key="2">
    <citation type="submission" date="2020-06" db="EMBL/GenBank/DDBJ databases">
        <authorList>
            <person name="Sheffer M."/>
        </authorList>
    </citation>
    <scope>NUCLEOTIDE SEQUENCE</scope>
</reference>
<organism evidence="2 3">
    <name type="scientific">Argiope bruennichi</name>
    <name type="common">Wasp spider</name>
    <name type="synonym">Aranea bruennichi</name>
    <dbReference type="NCBI Taxonomy" id="94029"/>
    <lineage>
        <taxon>Eukaryota</taxon>
        <taxon>Metazoa</taxon>
        <taxon>Ecdysozoa</taxon>
        <taxon>Arthropoda</taxon>
        <taxon>Chelicerata</taxon>
        <taxon>Arachnida</taxon>
        <taxon>Araneae</taxon>
        <taxon>Araneomorphae</taxon>
        <taxon>Entelegynae</taxon>
        <taxon>Araneoidea</taxon>
        <taxon>Araneidae</taxon>
        <taxon>Argiope</taxon>
    </lineage>
</organism>
<dbReference type="Proteomes" id="UP000807504">
    <property type="component" value="Unassembled WGS sequence"/>
</dbReference>